<gene>
    <name evidence="2" type="ORF">SAMN02927903_00763</name>
</gene>
<protein>
    <submittedName>
        <fullName evidence="2">Uncharacterized protein</fullName>
    </submittedName>
</protein>
<keyword evidence="3" id="KW-1185">Reference proteome</keyword>
<evidence type="ECO:0000256" key="1">
    <source>
        <dbReference type="SAM" id="MobiDB-lite"/>
    </source>
</evidence>
<feature type="compositionally biased region" description="Basic and acidic residues" evidence="1">
    <location>
        <begin position="32"/>
        <end position="47"/>
    </location>
</feature>
<proteinExistence type="predicted"/>
<feature type="region of interest" description="Disordered" evidence="1">
    <location>
        <begin position="1"/>
        <end position="65"/>
    </location>
</feature>
<evidence type="ECO:0000313" key="2">
    <source>
        <dbReference type="EMBL" id="SCY10194.1"/>
    </source>
</evidence>
<dbReference type="Proteomes" id="UP000199354">
    <property type="component" value="Unassembled WGS sequence"/>
</dbReference>
<sequence length="65" mass="7547">MEPHDKRKIDDPGLNQDATYDKKFEEDFDNSDDFHKNDDTALDDRHIKTPPQNNNEGKFDGNIAI</sequence>
<dbReference type="EMBL" id="FMVF01000003">
    <property type="protein sequence ID" value="SCY10194.1"/>
    <property type="molecule type" value="Genomic_DNA"/>
</dbReference>
<name>A0A1G5D6E2_9FLAO</name>
<reference evidence="2 3" key="1">
    <citation type="submission" date="2016-10" db="EMBL/GenBank/DDBJ databases">
        <authorList>
            <person name="de Groot N.N."/>
        </authorList>
    </citation>
    <scope>NUCLEOTIDE SEQUENCE [LARGE SCALE GENOMIC DNA]</scope>
    <source>
        <strain evidence="2 3">CGMCC 1.7031</strain>
    </source>
</reference>
<dbReference type="AlphaFoldDB" id="A0A1G5D6E2"/>
<accession>A0A1G5D6E2</accession>
<dbReference type="RefSeq" id="WP_091140987.1">
    <property type="nucleotide sequence ID" value="NZ_FMVF01000003.1"/>
</dbReference>
<evidence type="ECO:0000313" key="3">
    <source>
        <dbReference type="Proteomes" id="UP000199354"/>
    </source>
</evidence>
<feature type="compositionally biased region" description="Basic and acidic residues" evidence="1">
    <location>
        <begin position="1"/>
        <end position="11"/>
    </location>
</feature>
<organism evidence="2 3">
    <name type="scientific">Flavobacterium caeni</name>
    <dbReference type="NCBI Taxonomy" id="490189"/>
    <lineage>
        <taxon>Bacteria</taxon>
        <taxon>Pseudomonadati</taxon>
        <taxon>Bacteroidota</taxon>
        <taxon>Flavobacteriia</taxon>
        <taxon>Flavobacteriales</taxon>
        <taxon>Flavobacteriaceae</taxon>
        <taxon>Flavobacterium</taxon>
    </lineage>
</organism>